<dbReference type="RefSeq" id="WP_093603502.1">
    <property type="nucleotide sequence ID" value="NZ_FOYL01000012.1"/>
</dbReference>
<accession>A0A1I6FD66</accession>
<evidence type="ECO:0000259" key="1">
    <source>
        <dbReference type="Pfam" id="PF13474"/>
    </source>
</evidence>
<dbReference type="GO" id="GO:0016853">
    <property type="term" value="F:isomerase activity"/>
    <property type="evidence" value="ECO:0007669"/>
    <property type="project" value="UniProtKB-KW"/>
</dbReference>
<gene>
    <name evidence="2" type="ORF">SAMN04488564_11240</name>
</gene>
<sequence length="146" mass="16217">MTVHKGLTMDEITQHITRIVEGIEAKDLDRLRRLYSADVVSFDVEPPLRHVGIDAKLANWAKAFAFFQDVKYEVRDLAVTADENVAFAHGFGRLHGTTNNGVAVAGMWVRATFGFRRIDGHWLVTHDQVSVPFDIADGTAVTGLEP</sequence>
<dbReference type="Proteomes" id="UP000198583">
    <property type="component" value="Unassembled WGS sequence"/>
</dbReference>
<evidence type="ECO:0000313" key="2">
    <source>
        <dbReference type="EMBL" id="SFR27929.1"/>
    </source>
</evidence>
<protein>
    <submittedName>
        <fullName evidence="2">Ketosteroid isomerase homolog</fullName>
    </submittedName>
</protein>
<dbReference type="AlphaFoldDB" id="A0A1I6FD66"/>
<dbReference type="Gene3D" id="3.10.450.50">
    <property type="match status" value="1"/>
</dbReference>
<dbReference type="STRING" id="84724.SAMN04488564_11240"/>
<dbReference type="SUPFAM" id="SSF54427">
    <property type="entry name" value="NTF2-like"/>
    <property type="match status" value="1"/>
</dbReference>
<name>A0A1I6FD66_9PSEU</name>
<organism evidence="2 3">
    <name type="scientific">Lentzea waywayandensis</name>
    <dbReference type="NCBI Taxonomy" id="84724"/>
    <lineage>
        <taxon>Bacteria</taxon>
        <taxon>Bacillati</taxon>
        <taxon>Actinomycetota</taxon>
        <taxon>Actinomycetes</taxon>
        <taxon>Pseudonocardiales</taxon>
        <taxon>Pseudonocardiaceae</taxon>
        <taxon>Lentzea</taxon>
    </lineage>
</organism>
<dbReference type="OrthoDB" id="9812295at2"/>
<dbReference type="Pfam" id="PF13474">
    <property type="entry name" value="SnoaL_3"/>
    <property type="match status" value="1"/>
</dbReference>
<keyword evidence="3" id="KW-1185">Reference proteome</keyword>
<dbReference type="EMBL" id="FOYL01000012">
    <property type="protein sequence ID" value="SFR27929.1"/>
    <property type="molecule type" value="Genomic_DNA"/>
</dbReference>
<feature type="domain" description="SnoaL-like" evidence="1">
    <location>
        <begin position="13"/>
        <end position="133"/>
    </location>
</feature>
<reference evidence="3" key="1">
    <citation type="submission" date="2016-10" db="EMBL/GenBank/DDBJ databases">
        <authorList>
            <person name="Varghese N."/>
            <person name="Submissions S."/>
        </authorList>
    </citation>
    <scope>NUCLEOTIDE SEQUENCE [LARGE SCALE GENOMIC DNA]</scope>
    <source>
        <strain evidence="3">DSM 44232</strain>
    </source>
</reference>
<dbReference type="InterPro" id="IPR037401">
    <property type="entry name" value="SnoaL-like"/>
</dbReference>
<proteinExistence type="predicted"/>
<evidence type="ECO:0000313" key="3">
    <source>
        <dbReference type="Proteomes" id="UP000198583"/>
    </source>
</evidence>
<dbReference type="InterPro" id="IPR032710">
    <property type="entry name" value="NTF2-like_dom_sf"/>
</dbReference>
<keyword evidence="2" id="KW-0413">Isomerase</keyword>